<dbReference type="Pfam" id="PF00225">
    <property type="entry name" value="Kinesin"/>
    <property type="match status" value="1"/>
</dbReference>
<keyword evidence="10" id="KW-0206">Cytoskeleton</keyword>
<feature type="region of interest" description="Disordered" evidence="15">
    <location>
        <begin position="580"/>
        <end position="603"/>
    </location>
</feature>
<comment type="similarity">
    <text evidence="12">Belongs to the TRAFAC class myosin-kinesin ATPase superfamily. Kinesin family. KIN-13 subfamily.</text>
</comment>
<evidence type="ECO:0000256" key="3">
    <source>
        <dbReference type="ARBA" id="ARBA00022618"/>
    </source>
</evidence>
<evidence type="ECO:0000256" key="14">
    <source>
        <dbReference type="RuleBase" id="RU000394"/>
    </source>
</evidence>
<dbReference type="FunFam" id="3.40.850.10:FF:000012">
    <property type="entry name" value="Kinesin-like protein"/>
    <property type="match status" value="1"/>
</dbReference>
<keyword evidence="8" id="KW-0175">Coiled coil</keyword>
<accession>S4RVK0</accession>
<keyword evidence="5 13" id="KW-0547">Nucleotide-binding</keyword>
<dbReference type="InterPro" id="IPR027640">
    <property type="entry name" value="Kinesin-like_fam"/>
</dbReference>
<evidence type="ECO:0000256" key="15">
    <source>
        <dbReference type="SAM" id="MobiDB-lite"/>
    </source>
</evidence>
<proteinExistence type="inferred from homology"/>
<evidence type="ECO:0000256" key="13">
    <source>
        <dbReference type="PROSITE-ProRule" id="PRU00283"/>
    </source>
</evidence>
<dbReference type="PROSITE" id="PS00411">
    <property type="entry name" value="KINESIN_MOTOR_1"/>
    <property type="match status" value="1"/>
</dbReference>
<dbReference type="HOGENOM" id="CLU_001485_19_1_1"/>
<name>S4RVK0_PETMA</name>
<dbReference type="GO" id="GO:0007019">
    <property type="term" value="P:microtubule depolymerization"/>
    <property type="evidence" value="ECO:0007669"/>
    <property type="project" value="TreeGrafter"/>
</dbReference>
<dbReference type="GeneTree" id="ENSGT00940000155570"/>
<dbReference type="GO" id="GO:0051301">
    <property type="term" value="P:cell division"/>
    <property type="evidence" value="ECO:0007669"/>
    <property type="project" value="UniProtKB-KW"/>
</dbReference>
<evidence type="ECO:0000256" key="5">
    <source>
        <dbReference type="ARBA" id="ARBA00022741"/>
    </source>
</evidence>
<dbReference type="GO" id="GO:0008017">
    <property type="term" value="F:microtubule binding"/>
    <property type="evidence" value="ECO:0007669"/>
    <property type="project" value="InterPro"/>
</dbReference>
<evidence type="ECO:0000256" key="9">
    <source>
        <dbReference type="ARBA" id="ARBA00023175"/>
    </source>
</evidence>
<dbReference type="SMART" id="SM00129">
    <property type="entry name" value="KISc"/>
    <property type="match status" value="1"/>
</dbReference>
<evidence type="ECO:0000256" key="2">
    <source>
        <dbReference type="ARBA" id="ARBA00022490"/>
    </source>
</evidence>
<keyword evidence="4 14" id="KW-0493">Microtubule</keyword>
<organism evidence="17">
    <name type="scientific">Petromyzon marinus</name>
    <name type="common">Sea lamprey</name>
    <dbReference type="NCBI Taxonomy" id="7757"/>
    <lineage>
        <taxon>Eukaryota</taxon>
        <taxon>Metazoa</taxon>
        <taxon>Chordata</taxon>
        <taxon>Craniata</taxon>
        <taxon>Vertebrata</taxon>
        <taxon>Cyclostomata</taxon>
        <taxon>Hyperoartia</taxon>
        <taxon>Petromyzontiformes</taxon>
        <taxon>Petromyzontidae</taxon>
        <taxon>Petromyzon</taxon>
    </lineage>
</organism>
<dbReference type="CDD" id="cd01367">
    <property type="entry name" value="KISc_KIF2_like"/>
    <property type="match status" value="1"/>
</dbReference>
<reference evidence="17" key="2">
    <citation type="submission" date="2025-09" db="UniProtKB">
        <authorList>
            <consortium name="Ensembl"/>
        </authorList>
    </citation>
    <scope>IDENTIFICATION</scope>
</reference>
<dbReference type="GO" id="GO:0003777">
    <property type="term" value="F:microtubule motor activity"/>
    <property type="evidence" value="ECO:0007669"/>
    <property type="project" value="InterPro"/>
</dbReference>
<dbReference type="PANTHER" id="PTHR47971:SF8">
    <property type="entry name" value="KINESIN-LIKE PROTEIN"/>
    <property type="match status" value="1"/>
</dbReference>
<evidence type="ECO:0000256" key="10">
    <source>
        <dbReference type="ARBA" id="ARBA00023212"/>
    </source>
</evidence>
<dbReference type="SUPFAM" id="SSF52540">
    <property type="entry name" value="P-loop containing nucleoside triphosphate hydrolases"/>
    <property type="match status" value="1"/>
</dbReference>
<keyword evidence="2" id="KW-0963">Cytoplasm</keyword>
<dbReference type="PROSITE" id="PS50067">
    <property type="entry name" value="KINESIN_MOTOR_2"/>
    <property type="match status" value="1"/>
</dbReference>
<evidence type="ECO:0000256" key="8">
    <source>
        <dbReference type="ARBA" id="ARBA00023054"/>
    </source>
</evidence>
<evidence type="ECO:0000256" key="6">
    <source>
        <dbReference type="ARBA" id="ARBA00022776"/>
    </source>
</evidence>
<evidence type="ECO:0000256" key="11">
    <source>
        <dbReference type="ARBA" id="ARBA00023306"/>
    </source>
</evidence>
<dbReference type="AlphaFoldDB" id="S4RVK0"/>
<dbReference type="PANTHER" id="PTHR47971">
    <property type="entry name" value="KINESIN-RELATED PROTEIN 6"/>
    <property type="match status" value="1"/>
</dbReference>
<evidence type="ECO:0000259" key="16">
    <source>
        <dbReference type="PROSITE" id="PS50067"/>
    </source>
</evidence>
<evidence type="ECO:0000256" key="4">
    <source>
        <dbReference type="ARBA" id="ARBA00022701"/>
    </source>
</evidence>
<evidence type="ECO:0000313" key="17">
    <source>
        <dbReference type="Ensembl" id="ENSPMAP00000009240.1"/>
    </source>
</evidence>
<feature type="domain" description="Kinesin motor" evidence="16">
    <location>
        <begin position="203"/>
        <end position="532"/>
    </location>
</feature>
<keyword evidence="11" id="KW-0131">Cell cycle</keyword>
<evidence type="ECO:0000256" key="1">
    <source>
        <dbReference type="ARBA" id="ARBA00004245"/>
    </source>
</evidence>
<keyword evidence="6" id="KW-0498">Mitosis</keyword>
<protein>
    <recommendedName>
        <fullName evidence="14">Kinesin-like protein</fullName>
    </recommendedName>
</protein>
<keyword evidence="9 13" id="KW-0505">Motor protein</keyword>
<dbReference type="Pfam" id="PF22923">
    <property type="entry name" value="KIF2A-like_1st"/>
    <property type="match status" value="1"/>
</dbReference>
<dbReference type="InterPro" id="IPR027417">
    <property type="entry name" value="P-loop_NTPase"/>
</dbReference>
<dbReference type="InterPro" id="IPR001752">
    <property type="entry name" value="Kinesin_motor_dom"/>
</dbReference>
<dbReference type="Ensembl" id="ENSPMAT00000009280.1">
    <property type="protein sequence ID" value="ENSPMAP00000009240.1"/>
    <property type="gene ID" value="ENSPMAG00000008366.1"/>
</dbReference>
<reference evidence="17" key="1">
    <citation type="submission" date="2025-08" db="UniProtKB">
        <authorList>
            <consortium name="Ensembl"/>
        </authorList>
    </citation>
    <scope>IDENTIFICATION</scope>
</reference>
<dbReference type="InterPro" id="IPR054473">
    <property type="entry name" value="KIF2A-like_N"/>
</dbReference>
<sequence>GRVHQAMVTALNEDSESVTVEWFENGETKGKEIDLESIFSLNPELTSVSSDAGSEPDPEMPPPAMPSVKAGRPGKTRRTMIPLRNEVPVKESRISALPVRRRPSTVMEQGVSAPQNGNHGEGSPAGAGQLGKKELPARRKSNCVKEVEKMRRNREERRAQHQEIREKRAQDYDVSYPVSQRLCKCGCARVFLRLRCDGIEESRICVCVRKRPLNKKELGRKEIDVITVPNKDIVMVHEPKLKVDLTKYLENQTFRFDYAFDETTTNEMVYRFTARPLVETIFEKGMATCFAYGQTGSGKTHTMGGVFSGKTQDCAKGIYALAVCPCLAIVQASHMVGSRATNITYCFLFFEQVFDLLNRKAKLRVLEDGRQQVQVVGLQEKEVSNVEEVLRLIEMGNNCRTSGQTSANAQSSRSHAVFQLILRRAGRMHGKFSLIDLAGNERGADTASADRQTRLEGAEINKSLLALKECIRALGQNKPHTPFRASKLTQVLRDSFIGENSRTCMIAMISPGMSSCEHTLNTLRYADRVKEFGINPMDIPFLSAGSTQSDLSPSALSDSEEGIFFSRIITRVKELGVDPSVPGVGGAHSPGDAPSVSAPRNVGASPGRDDLKILCEQNEEEVSPQLFTFHEAVSHLVEMEEELVEDHKAAFQNRSQWLEEEKTLLEMTEEVDYDVDAYASQLELILTQKLELFSTMQEKVKAFRAALQDEEQASRQIGGQRRPQA</sequence>
<feature type="region of interest" description="Disordered" evidence="15">
    <location>
        <begin position="100"/>
        <end position="139"/>
    </location>
</feature>
<dbReference type="Gene3D" id="3.40.850.10">
    <property type="entry name" value="Kinesin motor domain"/>
    <property type="match status" value="1"/>
</dbReference>
<keyword evidence="7 13" id="KW-0067">ATP-binding</keyword>
<feature type="compositionally biased region" description="Gly residues" evidence="15">
    <location>
        <begin position="119"/>
        <end position="129"/>
    </location>
</feature>
<evidence type="ECO:0000256" key="7">
    <source>
        <dbReference type="ARBA" id="ARBA00022840"/>
    </source>
</evidence>
<feature type="binding site" evidence="13">
    <location>
        <begin position="293"/>
        <end position="300"/>
    </location>
    <ligand>
        <name>ATP</name>
        <dbReference type="ChEBI" id="CHEBI:30616"/>
    </ligand>
</feature>
<dbReference type="OMA" id="LMIVHEP"/>
<keyword evidence="3" id="KW-0132">Cell division</keyword>
<dbReference type="PRINTS" id="PR00380">
    <property type="entry name" value="KINESINHEAVY"/>
</dbReference>
<feature type="region of interest" description="Disordered" evidence="15">
    <location>
        <begin position="46"/>
        <end position="75"/>
    </location>
</feature>
<dbReference type="InterPro" id="IPR036961">
    <property type="entry name" value="Kinesin_motor_dom_sf"/>
</dbReference>
<evidence type="ECO:0000256" key="12">
    <source>
        <dbReference type="ARBA" id="ARBA00061030"/>
    </source>
</evidence>
<dbReference type="STRING" id="7757.ENSPMAP00000009240"/>
<comment type="subcellular location">
    <subcellularLocation>
        <location evidence="1">Cytoplasm</location>
        <location evidence="1">Cytoskeleton</location>
    </subcellularLocation>
</comment>
<dbReference type="GO" id="GO:0007018">
    <property type="term" value="P:microtubule-based movement"/>
    <property type="evidence" value="ECO:0007669"/>
    <property type="project" value="InterPro"/>
</dbReference>
<dbReference type="GO" id="GO:0005874">
    <property type="term" value="C:microtubule"/>
    <property type="evidence" value="ECO:0007669"/>
    <property type="project" value="UniProtKB-KW"/>
</dbReference>
<dbReference type="InterPro" id="IPR019821">
    <property type="entry name" value="Kinesin_motor_CS"/>
</dbReference>
<dbReference type="GO" id="GO:0005524">
    <property type="term" value="F:ATP binding"/>
    <property type="evidence" value="ECO:0007669"/>
    <property type="project" value="UniProtKB-UniRule"/>
</dbReference>